<dbReference type="RefSeq" id="WP_043968460.1">
    <property type="nucleotide sequence ID" value="NZ_CBDRIS010000025.1"/>
</dbReference>
<dbReference type="SUPFAM" id="SSF51182">
    <property type="entry name" value="RmlC-like cupins"/>
    <property type="match status" value="1"/>
</dbReference>
<dbReference type="InterPro" id="IPR014710">
    <property type="entry name" value="RmlC-like_jellyroll"/>
</dbReference>
<dbReference type="PANTHER" id="PTHR40943:SF1">
    <property type="entry name" value="CYTOPLASMIC PROTEIN"/>
    <property type="match status" value="1"/>
</dbReference>
<organism evidence="3 4">
    <name type="scientific">Micromonospora haikouensis</name>
    <dbReference type="NCBI Taxonomy" id="686309"/>
    <lineage>
        <taxon>Bacteria</taxon>
        <taxon>Bacillati</taxon>
        <taxon>Actinomycetota</taxon>
        <taxon>Actinomycetes</taxon>
        <taxon>Micromonosporales</taxon>
        <taxon>Micromonosporaceae</taxon>
        <taxon>Micromonospora</taxon>
    </lineage>
</organism>
<gene>
    <name evidence="3" type="ORF">TK50_28050</name>
</gene>
<dbReference type="Gene3D" id="2.60.120.10">
    <property type="entry name" value="Jelly Rolls"/>
    <property type="match status" value="1"/>
</dbReference>
<evidence type="ECO:0000259" key="2">
    <source>
        <dbReference type="Pfam" id="PF05899"/>
    </source>
</evidence>
<comment type="caution">
    <text evidence="3">The sequence shown here is derived from an EMBL/GenBank/DDBJ whole genome shotgun (WGS) entry which is preliminary data.</text>
</comment>
<keyword evidence="4" id="KW-1185">Reference proteome</keyword>
<dbReference type="GeneID" id="301307869"/>
<protein>
    <submittedName>
        <fullName evidence="3">Transcriptional regulator</fullName>
    </submittedName>
</protein>
<proteinExistence type="predicted"/>
<feature type="region of interest" description="Disordered" evidence="1">
    <location>
        <begin position="1"/>
        <end position="26"/>
    </location>
</feature>
<evidence type="ECO:0000313" key="3">
    <source>
        <dbReference type="EMBL" id="KIR61474.1"/>
    </source>
</evidence>
<reference evidence="3 4" key="1">
    <citation type="submission" date="2015-01" db="EMBL/GenBank/DDBJ databases">
        <title>Sequencing and annotation of Micromonospora carbonacea strain JXNU-1 genome.</title>
        <authorList>
            <person name="Long Z."/>
            <person name="Huang Y."/>
            <person name="Jiang Y."/>
        </authorList>
    </citation>
    <scope>NUCLEOTIDE SEQUENCE [LARGE SCALE GENOMIC DNA]</scope>
    <source>
        <strain evidence="3 4">JXNU-1</strain>
    </source>
</reference>
<dbReference type="OrthoDB" id="9799053at2"/>
<dbReference type="AlphaFoldDB" id="A0A0D0WS02"/>
<dbReference type="PATRIC" id="fig|47853.6.peg.5883"/>
<dbReference type="PANTHER" id="PTHR40943">
    <property type="entry name" value="CYTOPLASMIC PROTEIN-RELATED"/>
    <property type="match status" value="1"/>
</dbReference>
<dbReference type="Proteomes" id="UP000032254">
    <property type="component" value="Unassembled WGS sequence"/>
</dbReference>
<dbReference type="InterPro" id="IPR011051">
    <property type="entry name" value="RmlC_Cupin_sf"/>
</dbReference>
<sequence>MTLTTVPRTATGLEEKPLGPPSAQPLSGEILVRSRVDFTNEARTVISGVWESDPGTSRWEFLTRGEIIHVVSGRMTVQRDGEEPAEVTAGSTAYFPIGWCGTWTVHETLRKVYVVFKP</sequence>
<feature type="domain" description="(S)-ureidoglycine aminohydrolase cupin" evidence="2">
    <location>
        <begin position="42"/>
        <end position="113"/>
    </location>
</feature>
<dbReference type="Pfam" id="PF05899">
    <property type="entry name" value="Cupin_3"/>
    <property type="match status" value="1"/>
</dbReference>
<evidence type="ECO:0000313" key="4">
    <source>
        <dbReference type="Proteomes" id="UP000032254"/>
    </source>
</evidence>
<dbReference type="EMBL" id="JXSX01000003">
    <property type="protein sequence ID" value="KIR61474.1"/>
    <property type="molecule type" value="Genomic_DNA"/>
</dbReference>
<evidence type="ECO:0000256" key="1">
    <source>
        <dbReference type="SAM" id="MobiDB-lite"/>
    </source>
</evidence>
<name>A0A0D0WS02_9ACTN</name>
<accession>A0A0D0WS02</accession>
<dbReference type="InterPro" id="IPR008579">
    <property type="entry name" value="UGlyAH_Cupin_dom"/>
</dbReference>